<evidence type="ECO:0000259" key="4">
    <source>
        <dbReference type="PROSITE" id="PS51934"/>
    </source>
</evidence>
<dbReference type="AlphaFoldDB" id="A0A8T6ZIC4"/>
<evidence type="ECO:0000256" key="1">
    <source>
        <dbReference type="ARBA" id="ARBA00022679"/>
    </source>
</evidence>
<feature type="domain" description="LRAT" evidence="4">
    <location>
        <begin position="23"/>
        <end position="123"/>
    </location>
</feature>
<keyword evidence="1" id="KW-0808">Transferase</keyword>
<dbReference type="Gene3D" id="3.90.1720.10">
    <property type="entry name" value="endopeptidase domain like (from Nostoc punctiforme)"/>
    <property type="match status" value="1"/>
</dbReference>
<dbReference type="InterPro" id="IPR007053">
    <property type="entry name" value="LRAT_dom"/>
</dbReference>
<organism evidence="5 6">
    <name type="scientific">Paraburkholderia sacchari</name>
    <dbReference type="NCBI Taxonomy" id="159450"/>
    <lineage>
        <taxon>Bacteria</taxon>
        <taxon>Pseudomonadati</taxon>
        <taxon>Pseudomonadota</taxon>
        <taxon>Betaproteobacteria</taxon>
        <taxon>Burkholderiales</taxon>
        <taxon>Burkholderiaceae</taxon>
        <taxon>Paraburkholderia</taxon>
    </lineage>
</organism>
<accession>A0A8T6ZIC4</accession>
<keyword evidence="5" id="KW-0012">Acyltransferase</keyword>
<dbReference type="Pfam" id="PF04970">
    <property type="entry name" value="LRAT"/>
    <property type="match status" value="1"/>
</dbReference>
<name>A0A8T6ZIC4_9BURK</name>
<proteinExistence type="predicted"/>
<dbReference type="Proteomes" id="UP000030460">
    <property type="component" value="Unassembled WGS sequence"/>
</dbReference>
<dbReference type="OrthoDB" id="9812095at2"/>
<dbReference type="GO" id="GO:0016410">
    <property type="term" value="F:N-acyltransferase activity"/>
    <property type="evidence" value="ECO:0007669"/>
    <property type="project" value="TreeGrafter"/>
</dbReference>
<dbReference type="InterPro" id="IPR051496">
    <property type="entry name" value="H-rev107_PLA/AT"/>
</dbReference>
<reference evidence="5" key="1">
    <citation type="journal article" date="2015" name="Genome Announc.">
        <title>Draft Genome Sequence of the Polyhydroxyalkanoate-Producing Bacterium Burkholderia sacchari LMG 19450 Isolated from Brazilian Sugarcane Plantation Soil.</title>
        <authorList>
            <person name="Alexandrino P.M."/>
            <person name="Mendonca T.T."/>
            <person name="Guaman Bautista L.P."/>
            <person name="Cherix J."/>
            <person name="Lozano-Sakalauskas G.C."/>
            <person name="Fujita A."/>
            <person name="Ramos Filho E."/>
            <person name="Long P."/>
            <person name="Padilla G."/>
            <person name="Taciro M.K."/>
            <person name="Gomez J.G."/>
            <person name="Silva L.F."/>
        </authorList>
    </citation>
    <scope>NUCLEOTIDE SEQUENCE</scope>
    <source>
        <strain evidence="5">LMG 19450</strain>
    </source>
</reference>
<dbReference type="PANTHER" id="PTHR13943">
    <property type="entry name" value="HRAS-LIKE SUPPRESSOR - RELATED"/>
    <property type="match status" value="1"/>
</dbReference>
<dbReference type="RefSeq" id="WP_052148247.1">
    <property type="nucleotide sequence ID" value="NZ_CADFGF010000012.1"/>
</dbReference>
<dbReference type="GO" id="GO:0070292">
    <property type="term" value="P:N-acylphosphatidylethanolamine metabolic process"/>
    <property type="evidence" value="ECO:0007669"/>
    <property type="project" value="TreeGrafter"/>
</dbReference>
<dbReference type="GO" id="GO:0004623">
    <property type="term" value="F:phospholipase A2 activity"/>
    <property type="evidence" value="ECO:0007669"/>
    <property type="project" value="TreeGrafter"/>
</dbReference>
<evidence type="ECO:0000313" key="5">
    <source>
        <dbReference type="EMBL" id="NLP64556.1"/>
    </source>
</evidence>
<evidence type="ECO:0000313" key="6">
    <source>
        <dbReference type="Proteomes" id="UP000030460"/>
    </source>
</evidence>
<dbReference type="EMBL" id="JTDB02000009">
    <property type="protein sequence ID" value="NLP64556.1"/>
    <property type="molecule type" value="Genomic_DNA"/>
</dbReference>
<evidence type="ECO:0000256" key="2">
    <source>
        <dbReference type="ARBA" id="ARBA00022801"/>
    </source>
</evidence>
<dbReference type="PROSITE" id="PS51934">
    <property type="entry name" value="LRAT"/>
    <property type="match status" value="1"/>
</dbReference>
<comment type="caution">
    <text evidence="5">The sequence shown here is derived from an EMBL/GenBank/DDBJ whole genome shotgun (WGS) entry which is preliminary data.</text>
</comment>
<dbReference type="PANTHER" id="PTHR13943:SF77">
    <property type="entry name" value="LRAT DOMAIN-CONTAINING PROTEIN"/>
    <property type="match status" value="1"/>
</dbReference>
<protein>
    <submittedName>
        <fullName evidence="5">Lecithin retinol acyltransferase family protein</fullName>
    </submittedName>
</protein>
<dbReference type="GO" id="GO:0008970">
    <property type="term" value="F:phospholipase A1 activity"/>
    <property type="evidence" value="ECO:0007669"/>
    <property type="project" value="TreeGrafter"/>
</dbReference>
<dbReference type="GO" id="GO:0005737">
    <property type="term" value="C:cytoplasm"/>
    <property type="evidence" value="ECO:0007669"/>
    <property type="project" value="TreeGrafter"/>
</dbReference>
<evidence type="ECO:0000256" key="3">
    <source>
        <dbReference type="ARBA" id="ARBA00023098"/>
    </source>
</evidence>
<keyword evidence="3" id="KW-0443">Lipid metabolism</keyword>
<reference evidence="5" key="2">
    <citation type="submission" date="2020-04" db="EMBL/GenBank/DDBJ databases">
        <authorList>
            <person name="Alexandrino P."/>
            <person name="Mendonca T."/>
            <person name="Guaman L."/>
            <person name="Cherix J."/>
            <person name="Lozano-Sakalauskas G."/>
            <person name="Fujita A."/>
            <person name="Filho E.R."/>
            <person name="Long P."/>
            <person name="Padilla G."/>
            <person name="Taciro M.K."/>
            <person name="Gomez J.G."/>
            <person name="Silva L.F."/>
            <person name="Torres M."/>
        </authorList>
    </citation>
    <scope>NUCLEOTIDE SEQUENCE</scope>
    <source>
        <strain evidence="5">LMG 19450</strain>
    </source>
</reference>
<sequence length="167" mass="18581">MDQREEPECTDVLCTCDLCVGAHLATQRPGYVHHGIYIGNGRVIHYAGFSRHLGSGPVEAISIEEFSAGFGLQLVQHPHAQYTGREIARRAASRLGEHNYKLLTNNCEHLCLWCVLGQGRSHQVDACMRNPARAVRVLFTLLLCKVVRDWMQASSGRTVEVPVPEMS</sequence>
<gene>
    <name evidence="5" type="ORF">NH14_026060</name>
</gene>
<keyword evidence="6" id="KW-1185">Reference proteome</keyword>
<keyword evidence="2" id="KW-0378">Hydrolase</keyword>